<dbReference type="Proteomes" id="UP000270673">
    <property type="component" value="Chromosome"/>
</dbReference>
<dbReference type="Gene3D" id="3.40.50.1460">
    <property type="match status" value="1"/>
</dbReference>
<sequence>MRYVVILLWICLLPALLFGQRVVSGKSEGKRVKIEPVYEFSKPSRLSVSMRLQDRNEDGLIEAAEPVKLYVYFQNSGEGSAFGIKVERLDTSRNTLICRENIYLSELKAGAERMLVIPLLASEDLRTGIDSLRFSVSEYFGVQPDTSVVYFNSVERLEPDLVCMGVEVLNDAGILRAGETADVKVVLRNLGRSLEGCNYRVSSTDANVLIKYTSEQGKDRLPIGESVSLQFQITSDRQLGVVKDLPVFVAVYSNDVMIRRLRIPLGINEPPVRYAVFPSHPTLENVLRMKTLQDRGMPKSEDILRIPRGKTPNEEAIAIVIGVENYRYLPIAPYACKDAMLMTKYLQYTFGVNRVLTFYDSEVRGDFFEKLFDPVNGKLSKMVKKGKTDVYVYYSGHGVPEKNGEEAYLFPVDGKIMNASSCGYGLSRFYRDLDSLKARNVVVFLDACFMGDTKYSRSYVSRNISGTKGVVVRRIGQAPWHTNRNFFVFTSSRNDQSSLAFDQSGTGLFTYYLALGLKGAADADGDGKITTGELSDYISSRVEEVSRKIRGEQTPQLFGRPDKVLIEYN</sequence>
<dbReference type="SUPFAM" id="SSF52129">
    <property type="entry name" value="Caspase-like"/>
    <property type="match status" value="1"/>
</dbReference>
<feature type="domain" description="Peptidase C14 caspase" evidence="1">
    <location>
        <begin position="317"/>
        <end position="559"/>
    </location>
</feature>
<gene>
    <name evidence="2" type="ORF">D8S85_01065</name>
</gene>
<dbReference type="GO" id="GO:0004197">
    <property type="term" value="F:cysteine-type endopeptidase activity"/>
    <property type="evidence" value="ECO:0007669"/>
    <property type="project" value="InterPro"/>
</dbReference>
<evidence type="ECO:0000313" key="3">
    <source>
        <dbReference type="Proteomes" id="UP000270673"/>
    </source>
</evidence>
<dbReference type="KEGG" id="buy:D8S85_01065"/>
<dbReference type="GO" id="GO:0006508">
    <property type="term" value="P:proteolysis"/>
    <property type="evidence" value="ECO:0007669"/>
    <property type="project" value="InterPro"/>
</dbReference>
<accession>A0A3Q9IL27</accession>
<dbReference type="InterPro" id="IPR018247">
    <property type="entry name" value="EF_Hand_1_Ca_BS"/>
</dbReference>
<name>A0A3Q9IL27_9BACT</name>
<keyword evidence="3" id="KW-1185">Reference proteome</keyword>
<dbReference type="PROSITE" id="PS00018">
    <property type="entry name" value="EF_HAND_1"/>
    <property type="match status" value="1"/>
</dbReference>
<evidence type="ECO:0000259" key="1">
    <source>
        <dbReference type="Pfam" id="PF00656"/>
    </source>
</evidence>
<dbReference type="InterPro" id="IPR029030">
    <property type="entry name" value="Caspase-like_dom_sf"/>
</dbReference>
<organism evidence="2 3">
    <name type="scientific">Butyricimonas faecalis</name>
    <dbReference type="NCBI Taxonomy" id="2093856"/>
    <lineage>
        <taxon>Bacteria</taxon>
        <taxon>Pseudomonadati</taxon>
        <taxon>Bacteroidota</taxon>
        <taxon>Bacteroidia</taxon>
        <taxon>Bacteroidales</taxon>
        <taxon>Odoribacteraceae</taxon>
        <taxon>Butyricimonas</taxon>
    </lineage>
</organism>
<dbReference type="OrthoDB" id="1492850at2"/>
<dbReference type="EMBL" id="CP032819">
    <property type="protein sequence ID" value="AZS28277.1"/>
    <property type="molecule type" value="Genomic_DNA"/>
</dbReference>
<dbReference type="AlphaFoldDB" id="A0A3Q9IL27"/>
<reference evidence="2 3" key="1">
    <citation type="submission" date="2018-10" db="EMBL/GenBank/DDBJ databases">
        <title>Butyricimonas faecalis sp. nov., isolated from human faeces and emended description of the genus Butyricimonas.</title>
        <authorList>
            <person name="Le Roy T."/>
            <person name="Van der Smissen P."/>
            <person name="Paquot A."/>
            <person name="Delzenne N."/>
            <person name="Muccioli G."/>
            <person name="Collet J.-F."/>
            <person name="Cani P.D."/>
        </authorList>
    </citation>
    <scope>NUCLEOTIDE SEQUENCE [LARGE SCALE GENOMIC DNA]</scope>
    <source>
        <strain evidence="2 3">H184</strain>
    </source>
</reference>
<evidence type="ECO:0000313" key="2">
    <source>
        <dbReference type="EMBL" id="AZS28277.1"/>
    </source>
</evidence>
<proteinExistence type="predicted"/>
<protein>
    <recommendedName>
        <fullName evidence="1">Peptidase C14 caspase domain-containing protein</fullName>
    </recommendedName>
</protein>
<dbReference type="InterPro" id="IPR011600">
    <property type="entry name" value="Pept_C14_caspase"/>
</dbReference>
<dbReference type="RefSeq" id="WP_106624418.1">
    <property type="nucleotide sequence ID" value="NZ_CP032819.1"/>
</dbReference>
<dbReference type="Pfam" id="PF00656">
    <property type="entry name" value="Peptidase_C14"/>
    <property type="match status" value="1"/>
</dbReference>